<dbReference type="PANTHER" id="PTHR33546:SF1">
    <property type="entry name" value="LARGE, MULTIFUNCTIONAL SECRETED PROTEIN"/>
    <property type="match status" value="1"/>
</dbReference>
<evidence type="ECO:0000313" key="3">
    <source>
        <dbReference type="Proteomes" id="UP000178429"/>
    </source>
</evidence>
<organism evidence="2 3">
    <name type="scientific">Candidatus Woesebacteria bacterium RIFCSPLOWO2_01_FULL_44_14</name>
    <dbReference type="NCBI Taxonomy" id="1802525"/>
    <lineage>
        <taxon>Bacteria</taxon>
        <taxon>Candidatus Woeseibacteriota</taxon>
    </lineage>
</organism>
<reference evidence="2 3" key="1">
    <citation type="journal article" date="2016" name="Nat. Commun.">
        <title>Thousands of microbial genomes shed light on interconnected biogeochemical processes in an aquifer system.</title>
        <authorList>
            <person name="Anantharaman K."/>
            <person name="Brown C.T."/>
            <person name="Hug L.A."/>
            <person name="Sharon I."/>
            <person name="Castelle C.J."/>
            <person name="Probst A.J."/>
            <person name="Thomas B.C."/>
            <person name="Singh A."/>
            <person name="Wilkins M.J."/>
            <person name="Karaoz U."/>
            <person name="Brodie E.L."/>
            <person name="Williams K.H."/>
            <person name="Hubbard S.S."/>
            <person name="Banfield J.F."/>
        </authorList>
    </citation>
    <scope>NUCLEOTIDE SEQUENCE [LARGE SCALE GENOMIC DNA]</scope>
</reference>
<dbReference type="InterPro" id="IPR011042">
    <property type="entry name" value="6-blade_b-propeller_TolB-like"/>
</dbReference>
<dbReference type="STRING" id="1802525.A2975_04535"/>
<feature type="domain" description="Pyrroloquinoline quinone-dependent pyranose dehydrogenase beta-propeller" evidence="1">
    <location>
        <begin position="32"/>
        <end position="340"/>
    </location>
</feature>
<dbReference type="AlphaFoldDB" id="A0A1F8C272"/>
<name>A0A1F8C272_9BACT</name>
<dbReference type="Pfam" id="PF22807">
    <property type="entry name" value="TrAA12"/>
    <property type="match status" value="1"/>
</dbReference>
<proteinExistence type="predicted"/>
<dbReference type="SUPFAM" id="SSF50952">
    <property type="entry name" value="Soluble quinoprotein glucose dehydrogenase"/>
    <property type="match status" value="1"/>
</dbReference>
<dbReference type="InterPro" id="IPR011041">
    <property type="entry name" value="Quinoprot_gluc/sorb_DH_b-prop"/>
</dbReference>
<comment type="caution">
    <text evidence="2">The sequence shown here is derived from an EMBL/GenBank/DDBJ whole genome shotgun (WGS) entry which is preliminary data.</text>
</comment>
<dbReference type="Gene3D" id="2.120.10.30">
    <property type="entry name" value="TolB, C-terminal domain"/>
    <property type="match status" value="1"/>
</dbReference>
<protein>
    <recommendedName>
        <fullName evidence="1">Pyrroloquinoline quinone-dependent pyranose dehydrogenase beta-propeller domain-containing protein</fullName>
    </recommendedName>
</protein>
<evidence type="ECO:0000313" key="2">
    <source>
        <dbReference type="EMBL" id="OGM70362.1"/>
    </source>
</evidence>
<dbReference type="PANTHER" id="PTHR33546">
    <property type="entry name" value="LARGE, MULTIFUNCTIONAL SECRETED PROTEIN-RELATED"/>
    <property type="match status" value="1"/>
</dbReference>
<dbReference type="InterPro" id="IPR054539">
    <property type="entry name" value="Beta-prop_PDH"/>
</dbReference>
<evidence type="ECO:0000259" key="1">
    <source>
        <dbReference type="Pfam" id="PF22807"/>
    </source>
</evidence>
<dbReference type="EMBL" id="MGHL01000006">
    <property type="protein sequence ID" value="OGM70362.1"/>
    <property type="molecule type" value="Genomic_DNA"/>
</dbReference>
<accession>A0A1F8C272</accession>
<gene>
    <name evidence="2" type="ORF">A2975_04535</name>
</gene>
<sequence length="341" mass="37410">MRQSLPQGADLAYPLTIPDGKRIGIFADLKGQAPRVLEFDTNGTLLVSLTSQGKVLALPDVNNDGQADKIVEVLTGLNRPHGLAFDGNNLYVAETDKVSKYVYDPRDFSADNPQVIFELPGGGGHFTRTIRITGDKLFVSIGSSCDTCVETNQFRASLWTANLDGSDLKPFATGLRNTVFFTFDRAGNIWGTDMGRDFLGDNLPPDEINILEEGENYGWPYCYGNQVRDSKFRPGEFSDFCPTTTPPVWTLDAHVAPLGLAFDRSGDLYVALHGSWNSTIPVGYKIIKLSVFAGSVTRAENFITGWLSGREVLGRPVDIIFNEAGKMFISDDKAGLIYVFN</sequence>
<dbReference type="Proteomes" id="UP000178429">
    <property type="component" value="Unassembled WGS sequence"/>
</dbReference>